<keyword evidence="3" id="KW-1185">Reference proteome</keyword>
<dbReference type="SUPFAM" id="SSF54427">
    <property type="entry name" value="NTF2-like"/>
    <property type="match status" value="1"/>
</dbReference>
<evidence type="ECO:0000313" key="3">
    <source>
        <dbReference type="Proteomes" id="UP001144280"/>
    </source>
</evidence>
<evidence type="ECO:0000259" key="1">
    <source>
        <dbReference type="Pfam" id="PF12680"/>
    </source>
</evidence>
<dbReference type="Proteomes" id="UP001144280">
    <property type="component" value="Unassembled WGS sequence"/>
</dbReference>
<accession>A0ABQ5R3M3</accession>
<dbReference type="InterPro" id="IPR037401">
    <property type="entry name" value="SnoaL-like"/>
</dbReference>
<dbReference type="RefSeq" id="WP_281902388.1">
    <property type="nucleotide sequence ID" value="NZ_BSDI01000044.1"/>
</dbReference>
<dbReference type="Gene3D" id="3.10.450.50">
    <property type="match status" value="1"/>
</dbReference>
<comment type="caution">
    <text evidence="2">The sequence shown here is derived from an EMBL/GenBank/DDBJ whole genome shotgun (WGS) entry which is preliminary data.</text>
</comment>
<evidence type="ECO:0000313" key="2">
    <source>
        <dbReference type="EMBL" id="GLI01399.1"/>
    </source>
</evidence>
<sequence>MTVNPNHHSSYAADNRGALWERWMALRNGDLAQAESLVAPALALHIPVLGRATDRPGGRLALISWISALRAAFPEARLAVQVGPIISGDLIAGRWACVTEAATFTGTDIIRLAAGRVVEFWVNHDVIGEALPVPEHGALCSRT</sequence>
<name>A0ABQ5R3M3_9ACTN</name>
<dbReference type="Pfam" id="PF12680">
    <property type="entry name" value="SnoaL_2"/>
    <property type="match status" value="1"/>
</dbReference>
<feature type="domain" description="SnoaL-like" evidence="1">
    <location>
        <begin position="25"/>
        <end position="119"/>
    </location>
</feature>
<organism evidence="2 3">
    <name type="scientific">Phytohabitans aurantiacus</name>
    <dbReference type="NCBI Taxonomy" id="3016789"/>
    <lineage>
        <taxon>Bacteria</taxon>
        <taxon>Bacillati</taxon>
        <taxon>Actinomycetota</taxon>
        <taxon>Actinomycetes</taxon>
        <taxon>Micromonosporales</taxon>
        <taxon>Micromonosporaceae</taxon>
    </lineage>
</organism>
<reference evidence="2" key="1">
    <citation type="submission" date="2022-12" db="EMBL/GenBank/DDBJ databases">
        <title>New Phytohabitans aurantiacus sp. RD004123 nov., an actinomycete isolated from soil.</title>
        <authorList>
            <person name="Triningsih D.W."/>
            <person name="Harunari E."/>
            <person name="Igarashi Y."/>
        </authorList>
    </citation>
    <scope>NUCLEOTIDE SEQUENCE</scope>
    <source>
        <strain evidence="2">RD004123</strain>
    </source>
</reference>
<dbReference type="EMBL" id="BSDI01000044">
    <property type="protein sequence ID" value="GLI01399.1"/>
    <property type="molecule type" value="Genomic_DNA"/>
</dbReference>
<gene>
    <name evidence="2" type="ORF">Pa4123_66750</name>
</gene>
<protein>
    <recommendedName>
        <fullName evidence="1">SnoaL-like domain-containing protein</fullName>
    </recommendedName>
</protein>
<dbReference type="InterPro" id="IPR032710">
    <property type="entry name" value="NTF2-like_dom_sf"/>
</dbReference>
<proteinExistence type="predicted"/>